<evidence type="ECO:0000313" key="2">
    <source>
        <dbReference type="Proteomes" id="UP001055811"/>
    </source>
</evidence>
<keyword evidence="2" id="KW-1185">Reference proteome</keyword>
<accession>A0ACB9H557</accession>
<name>A0ACB9H557_CICIN</name>
<dbReference type="EMBL" id="CM042009">
    <property type="protein sequence ID" value="KAI3790458.1"/>
    <property type="molecule type" value="Genomic_DNA"/>
</dbReference>
<reference evidence="2" key="1">
    <citation type="journal article" date="2022" name="Mol. Ecol. Resour.">
        <title>The genomes of chicory, endive, great burdock and yacon provide insights into Asteraceae palaeo-polyploidization history and plant inulin production.</title>
        <authorList>
            <person name="Fan W."/>
            <person name="Wang S."/>
            <person name="Wang H."/>
            <person name="Wang A."/>
            <person name="Jiang F."/>
            <person name="Liu H."/>
            <person name="Zhao H."/>
            <person name="Xu D."/>
            <person name="Zhang Y."/>
        </authorList>
    </citation>
    <scope>NUCLEOTIDE SEQUENCE [LARGE SCALE GENOMIC DNA]</scope>
    <source>
        <strain evidence="2">cv. Punajuju</strain>
    </source>
</reference>
<gene>
    <name evidence="1" type="ORF">L2E82_03506</name>
</gene>
<proteinExistence type="predicted"/>
<organism evidence="1 2">
    <name type="scientific">Cichorium intybus</name>
    <name type="common">Chicory</name>
    <dbReference type="NCBI Taxonomy" id="13427"/>
    <lineage>
        <taxon>Eukaryota</taxon>
        <taxon>Viridiplantae</taxon>
        <taxon>Streptophyta</taxon>
        <taxon>Embryophyta</taxon>
        <taxon>Tracheophyta</taxon>
        <taxon>Spermatophyta</taxon>
        <taxon>Magnoliopsida</taxon>
        <taxon>eudicotyledons</taxon>
        <taxon>Gunneridae</taxon>
        <taxon>Pentapetalae</taxon>
        <taxon>asterids</taxon>
        <taxon>campanulids</taxon>
        <taxon>Asterales</taxon>
        <taxon>Asteraceae</taxon>
        <taxon>Cichorioideae</taxon>
        <taxon>Cichorieae</taxon>
        <taxon>Cichoriinae</taxon>
        <taxon>Cichorium</taxon>
    </lineage>
</organism>
<reference evidence="1 2" key="2">
    <citation type="journal article" date="2022" name="Mol. Ecol. Resour.">
        <title>The genomes of chicory, endive, great burdock and yacon provide insights into Asteraceae paleo-polyploidization history and plant inulin production.</title>
        <authorList>
            <person name="Fan W."/>
            <person name="Wang S."/>
            <person name="Wang H."/>
            <person name="Wang A."/>
            <person name="Jiang F."/>
            <person name="Liu H."/>
            <person name="Zhao H."/>
            <person name="Xu D."/>
            <person name="Zhang Y."/>
        </authorList>
    </citation>
    <scope>NUCLEOTIDE SEQUENCE [LARGE SCALE GENOMIC DNA]</scope>
    <source>
        <strain evidence="2">cv. Punajuju</strain>
        <tissue evidence="1">Leaves</tissue>
    </source>
</reference>
<comment type="caution">
    <text evidence="1">The sequence shown here is derived from an EMBL/GenBank/DDBJ whole genome shotgun (WGS) entry which is preliminary data.</text>
</comment>
<protein>
    <submittedName>
        <fullName evidence="1">Uncharacterized protein</fullName>
    </submittedName>
</protein>
<dbReference type="Proteomes" id="UP001055811">
    <property type="component" value="Linkage Group LG01"/>
</dbReference>
<sequence length="114" mass="12676">MAAPSSSSKKMKLHYGYGGKFMMCGNGGKLRYVGGTNKIMTVDRGITYTELIVKLWDMCGPSMILRCKLPMDGDDLLVHVTSDEDLAYVMEEYDRTGKDLKIRVILDPTTTGDN</sequence>
<evidence type="ECO:0000313" key="1">
    <source>
        <dbReference type="EMBL" id="KAI3790458.1"/>
    </source>
</evidence>